<evidence type="ECO:0000313" key="2">
    <source>
        <dbReference type="EnsemblPlants" id="Ma09_p15930.1"/>
    </source>
</evidence>
<dbReference type="EnsemblPlants" id="Ma09_t15930.1">
    <property type="protein sequence ID" value="Ma09_p15930.1"/>
    <property type="gene ID" value="Ma09_g15930"/>
</dbReference>
<evidence type="ECO:0000313" key="1">
    <source>
        <dbReference type="EMBL" id="CAG1835323.1"/>
    </source>
</evidence>
<dbReference type="EMBL" id="HG996474">
    <property type="protein sequence ID" value="CAG1835323.1"/>
    <property type="molecule type" value="Genomic_DNA"/>
</dbReference>
<dbReference type="AlphaFoldDB" id="A0A804KK16"/>
<dbReference type="Proteomes" id="UP000012960">
    <property type="component" value="Unplaced"/>
</dbReference>
<dbReference type="InParanoid" id="A0A804KK16"/>
<gene>
    <name evidence="1" type="ORF">GSMUA_234280.1</name>
</gene>
<protein>
    <submittedName>
        <fullName evidence="1">(wild Malaysian banana) hypothetical protein</fullName>
    </submittedName>
</protein>
<evidence type="ECO:0000313" key="3">
    <source>
        <dbReference type="Proteomes" id="UP000012960"/>
    </source>
</evidence>
<proteinExistence type="predicted"/>
<keyword evidence="3" id="KW-1185">Reference proteome</keyword>
<accession>A0A804KK16</accession>
<name>A0A804KK16_MUSAM</name>
<reference evidence="1" key="1">
    <citation type="submission" date="2021-03" db="EMBL/GenBank/DDBJ databases">
        <authorList>
            <consortium name="Genoscope - CEA"/>
            <person name="William W."/>
        </authorList>
    </citation>
    <scope>NUCLEOTIDE SEQUENCE</scope>
    <source>
        <strain evidence="1">Doubled-haploid Pahang</strain>
    </source>
</reference>
<dbReference type="Gramene" id="Ma09_t15930.1">
    <property type="protein sequence ID" value="Ma09_p15930.1"/>
    <property type="gene ID" value="Ma09_g15930"/>
</dbReference>
<reference evidence="2" key="2">
    <citation type="submission" date="2021-05" db="UniProtKB">
        <authorList>
            <consortium name="EnsemblPlants"/>
        </authorList>
    </citation>
    <scope>IDENTIFICATION</scope>
    <source>
        <strain evidence="2">subsp. malaccensis</strain>
    </source>
</reference>
<sequence length="50" mass="5803">MSKRMNKILHLFFADISMSCNKIGKPLVRTGHFLTCKGQRYKCSGTNFRH</sequence>
<organism evidence="2 3">
    <name type="scientific">Musa acuminata subsp. malaccensis</name>
    <name type="common">Wild banana</name>
    <name type="synonym">Musa malaccensis</name>
    <dbReference type="NCBI Taxonomy" id="214687"/>
    <lineage>
        <taxon>Eukaryota</taxon>
        <taxon>Viridiplantae</taxon>
        <taxon>Streptophyta</taxon>
        <taxon>Embryophyta</taxon>
        <taxon>Tracheophyta</taxon>
        <taxon>Spermatophyta</taxon>
        <taxon>Magnoliopsida</taxon>
        <taxon>Liliopsida</taxon>
        <taxon>Zingiberales</taxon>
        <taxon>Musaceae</taxon>
        <taxon>Musa</taxon>
    </lineage>
</organism>